<dbReference type="PANTHER" id="PTHR43320:SF2">
    <property type="entry name" value="2-DEHYDRO-3-DEOXYGLUCONOKINASE_2-DEHYDRO-3-DEOXYGALACTONOKINASE"/>
    <property type="match status" value="1"/>
</dbReference>
<keyword evidence="3 5" id="KW-0418">Kinase</keyword>
<evidence type="ECO:0000313" key="6">
    <source>
        <dbReference type="Proteomes" id="UP001597046"/>
    </source>
</evidence>
<dbReference type="InterPro" id="IPR029056">
    <property type="entry name" value="Ribokinase-like"/>
</dbReference>
<evidence type="ECO:0000313" key="5">
    <source>
        <dbReference type="EMBL" id="MFD1053490.1"/>
    </source>
</evidence>
<comment type="caution">
    <text evidence="5">The sequence shown here is derived from an EMBL/GenBank/DDBJ whole genome shotgun (WGS) entry which is preliminary data.</text>
</comment>
<evidence type="ECO:0000256" key="2">
    <source>
        <dbReference type="ARBA" id="ARBA00022679"/>
    </source>
</evidence>
<organism evidence="5 6">
    <name type="scientific">Terrabacter terrigena</name>
    <dbReference type="NCBI Taxonomy" id="574718"/>
    <lineage>
        <taxon>Bacteria</taxon>
        <taxon>Bacillati</taxon>
        <taxon>Actinomycetota</taxon>
        <taxon>Actinomycetes</taxon>
        <taxon>Micrococcales</taxon>
        <taxon>Intrasporangiaceae</taxon>
        <taxon>Terrabacter</taxon>
    </lineage>
</organism>
<keyword evidence="2" id="KW-0808">Transferase</keyword>
<proteinExistence type="inferred from homology"/>
<name>A0ABW3MSD9_9MICO</name>
<accession>A0ABW3MSD9</accession>
<dbReference type="InterPro" id="IPR002173">
    <property type="entry name" value="Carboh/pur_kinase_PfkB_CS"/>
</dbReference>
<evidence type="ECO:0000256" key="1">
    <source>
        <dbReference type="ARBA" id="ARBA00010688"/>
    </source>
</evidence>
<dbReference type="Pfam" id="PF00294">
    <property type="entry name" value="PfkB"/>
    <property type="match status" value="1"/>
</dbReference>
<dbReference type="PANTHER" id="PTHR43320">
    <property type="entry name" value="SUGAR KINASE"/>
    <property type="match status" value="1"/>
</dbReference>
<dbReference type="InterPro" id="IPR052700">
    <property type="entry name" value="Carb_kinase_PfkB-like"/>
</dbReference>
<keyword evidence="6" id="KW-1185">Reference proteome</keyword>
<dbReference type="Proteomes" id="UP001597046">
    <property type="component" value="Unassembled WGS sequence"/>
</dbReference>
<comment type="similarity">
    <text evidence="1">Belongs to the carbohydrate kinase PfkB family.</text>
</comment>
<protein>
    <submittedName>
        <fullName evidence="5">Sugar kinase</fullName>
    </submittedName>
</protein>
<dbReference type="CDD" id="cd01166">
    <property type="entry name" value="KdgK"/>
    <property type="match status" value="1"/>
</dbReference>
<gene>
    <name evidence="5" type="ORF">ACFQ2V_04155</name>
</gene>
<sequence>MSAHAAAGPPEVLGIGEVMGMLDPDRPGPLEDAEHFTLRVAGAETNVLIAAARLGHRAALVSAVGDDPVGRLVRRTLEDQGVDASFVQTDAAAPTGVFFKERFDDGLRRVYYYRGGSAASRLTAAAARLEGIGTPGVLVVSGLSLGLGRPEGLSAVVRNAVEHFAAAGSTVVFDPNIRPGVWDGERARDDFARIRASVHVLIAGDDEMAVLAPGLAVQQAAEALCADGLRAVIVKAGSQGAVLYERGRATPVAPFPVARVVDPVGAGDAFAAGVVTGLLRDWPLLDGVRLGALLGARAVTTSGDWEAVPAGQSPERLLESYLDVHPPLEAHSS</sequence>
<dbReference type="InterPro" id="IPR011611">
    <property type="entry name" value="PfkB_dom"/>
</dbReference>
<reference evidence="6" key="1">
    <citation type="journal article" date="2019" name="Int. J. Syst. Evol. Microbiol.">
        <title>The Global Catalogue of Microorganisms (GCM) 10K type strain sequencing project: providing services to taxonomists for standard genome sequencing and annotation.</title>
        <authorList>
            <consortium name="The Broad Institute Genomics Platform"/>
            <consortium name="The Broad Institute Genome Sequencing Center for Infectious Disease"/>
            <person name="Wu L."/>
            <person name="Ma J."/>
        </authorList>
    </citation>
    <scope>NUCLEOTIDE SEQUENCE [LARGE SCALE GENOMIC DNA]</scope>
    <source>
        <strain evidence="6">CCUG 57508</strain>
    </source>
</reference>
<evidence type="ECO:0000259" key="4">
    <source>
        <dbReference type="Pfam" id="PF00294"/>
    </source>
</evidence>
<dbReference type="Gene3D" id="3.40.1190.20">
    <property type="match status" value="1"/>
</dbReference>
<dbReference type="PROSITE" id="PS00584">
    <property type="entry name" value="PFKB_KINASES_2"/>
    <property type="match status" value="1"/>
</dbReference>
<dbReference type="RefSeq" id="WP_386050974.1">
    <property type="nucleotide sequence ID" value="NZ_JBHTKH010000001.1"/>
</dbReference>
<dbReference type="EMBL" id="JBHTKH010000001">
    <property type="protein sequence ID" value="MFD1053490.1"/>
    <property type="molecule type" value="Genomic_DNA"/>
</dbReference>
<dbReference type="SUPFAM" id="SSF53613">
    <property type="entry name" value="Ribokinase-like"/>
    <property type="match status" value="1"/>
</dbReference>
<feature type="domain" description="Carbohydrate kinase PfkB" evidence="4">
    <location>
        <begin position="13"/>
        <end position="306"/>
    </location>
</feature>
<evidence type="ECO:0000256" key="3">
    <source>
        <dbReference type="ARBA" id="ARBA00022777"/>
    </source>
</evidence>
<dbReference type="GO" id="GO:0016301">
    <property type="term" value="F:kinase activity"/>
    <property type="evidence" value="ECO:0007669"/>
    <property type="project" value="UniProtKB-KW"/>
</dbReference>